<dbReference type="EMBL" id="CP003221">
    <property type="protein sequence ID" value="EGJ50500.1"/>
    <property type="molecule type" value="Genomic_DNA"/>
</dbReference>
<reference evidence="3 4" key="1">
    <citation type="journal article" date="2011" name="J. Bacteriol.">
        <title>Genome sequence of the mercury-methylating and pleomorphic Desulfovibrio africanus Strain Walvis Bay.</title>
        <authorList>
            <person name="Brown S.D."/>
            <person name="Wall J.D."/>
            <person name="Kucken A.M."/>
            <person name="Gilmour C.C."/>
            <person name="Podar M."/>
            <person name="Brandt C.C."/>
            <person name="Teshima H."/>
            <person name="Detter J.C."/>
            <person name="Han C.S."/>
            <person name="Land M.L."/>
            <person name="Lucas S."/>
            <person name="Han J."/>
            <person name="Pennacchio L."/>
            <person name="Nolan M."/>
            <person name="Pitluck S."/>
            <person name="Woyke T."/>
            <person name="Goodwin L."/>
            <person name="Palumbo A.V."/>
            <person name="Elias D.A."/>
        </authorList>
    </citation>
    <scope>NUCLEOTIDE SEQUENCE [LARGE SCALE GENOMIC DNA]</scope>
    <source>
        <strain evidence="3 4">Walvis Bay</strain>
    </source>
</reference>
<keyword evidence="2" id="KW-0472">Membrane</keyword>
<evidence type="ECO:0000256" key="1">
    <source>
        <dbReference type="SAM" id="MobiDB-lite"/>
    </source>
</evidence>
<evidence type="ECO:0000256" key="2">
    <source>
        <dbReference type="SAM" id="Phobius"/>
    </source>
</evidence>
<dbReference type="Proteomes" id="UP000007844">
    <property type="component" value="Chromosome"/>
</dbReference>
<feature type="transmembrane region" description="Helical" evidence="2">
    <location>
        <begin position="58"/>
        <end position="76"/>
    </location>
</feature>
<proteinExistence type="predicted"/>
<keyword evidence="2" id="KW-1133">Transmembrane helix</keyword>
<keyword evidence="4" id="KW-1185">Reference proteome</keyword>
<name>F3YWK7_DESAF</name>
<organism evidence="3 4">
    <name type="scientific">Desulfocurvibacter africanus subsp. africanus str. Walvis Bay</name>
    <dbReference type="NCBI Taxonomy" id="690850"/>
    <lineage>
        <taxon>Bacteria</taxon>
        <taxon>Pseudomonadati</taxon>
        <taxon>Thermodesulfobacteriota</taxon>
        <taxon>Desulfovibrionia</taxon>
        <taxon>Desulfovibrionales</taxon>
        <taxon>Desulfovibrionaceae</taxon>
        <taxon>Desulfocurvibacter</taxon>
    </lineage>
</organism>
<feature type="compositionally biased region" description="Basic and acidic residues" evidence="1">
    <location>
        <begin position="128"/>
        <end position="142"/>
    </location>
</feature>
<dbReference type="eggNOG" id="ENOG5033APK">
    <property type="taxonomic scope" value="Bacteria"/>
</dbReference>
<gene>
    <name evidence="3" type="ORF">Desaf_2172</name>
</gene>
<dbReference type="HOGENOM" id="CLU_1755869_0_0_7"/>
<evidence type="ECO:0000313" key="4">
    <source>
        <dbReference type="Proteomes" id="UP000007844"/>
    </source>
</evidence>
<feature type="region of interest" description="Disordered" evidence="1">
    <location>
        <begin position="32"/>
        <end position="54"/>
    </location>
</feature>
<dbReference type="STRING" id="690850.Desaf_2172"/>
<keyword evidence="2" id="KW-0812">Transmembrane</keyword>
<accession>F3YWK7</accession>
<protein>
    <submittedName>
        <fullName evidence="3">Uncharacterized protein</fullName>
    </submittedName>
</protein>
<dbReference type="KEGG" id="daf:Desaf_2172"/>
<evidence type="ECO:0000313" key="3">
    <source>
        <dbReference type="EMBL" id="EGJ50500.1"/>
    </source>
</evidence>
<dbReference type="AlphaFoldDB" id="F3YWK7"/>
<sequence>MSSDSNKLETIPAAVAFAERGDSKTAIEMMAGAADQGTRPPTQQRKGNSPRRAAAKRATLFGAMSLGLYGVLFAYSDTIMHYFTMGGVHAVLPIATVFLFSYVHGTFAGELWTSMGITASKKVGKPAAKQDEVRKPARDTRPRATLNA</sequence>
<feature type="region of interest" description="Disordered" evidence="1">
    <location>
        <begin position="123"/>
        <end position="148"/>
    </location>
</feature>
<feature type="transmembrane region" description="Helical" evidence="2">
    <location>
        <begin position="82"/>
        <end position="103"/>
    </location>
</feature>
<dbReference type="RefSeq" id="WP_014260241.1">
    <property type="nucleotide sequence ID" value="NC_016629.1"/>
</dbReference>